<proteinExistence type="predicted"/>
<feature type="transmembrane region" description="Helical" evidence="1">
    <location>
        <begin position="116"/>
        <end position="136"/>
    </location>
</feature>
<dbReference type="EMBL" id="JBHUPD010000003">
    <property type="protein sequence ID" value="MFD2873891.1"/>
    <property type="molecule type" value="Genomic_DNA"/>
</dbReference>
<comment type="caution">
    <text evidence="2">The sequence shown here is derived from an EMBL/GenBank/DDBJ whole genome shotgun (WGS) entry which is preliminary data.</text>
</comment>
<feature type="transmembrane region" description="Helical" evidence="1">
    <location>
        <begin position="199"/>
        <end position="223"/>
    </location>
</feature>
<evidence type="ECO:0000256" key="1">
    <source>
        <dbReference type="SAM" id="Phobius"/>
    </source>
</evidence>
<organism evidence="2 3">
    <name type="scientific">Mucilaginibacter ximonensis</name>
    <dbReference type="NCBI Taxonomy" id="538021"/>
    <lineage>
        <taxon>Bacteria</taxon>
        <taxon>Pseudomonadati</taxon>
        <taxon>Bacteroidota</taxon>
        <taxon>Sphingobacteriia</taxon>
        <taxon>Sphingobacteriales</taxon>
        <taxon>Sphingobacteriaceae</taxon>
        <taxon>Mucilaginibacter</taxon>
    </lineage>
</organism>
<accession>A0ABW5YF44</accession>
<keyword evidence="1" id="KW-0472">Membrane</keyword>
<evidence type="ECO:0000313" key="3">
    <source>
        <dbReference type="Proteomes" id="UP001597557"/>
    </source>
</evidence>
<gene>
    <name evidence="2" type="ORF">ACFS5N_15525</name>
</gene>
<keyword evidence="1" id="KW-0812">Transmembrane</keyword>
<evidence type="ECO:0000313" key="2">
    <source>
        <dbReference type="EMBL" id="MFD2873891.1"/>
    </source>
</evidence>
<sequence>MTPTPEEKLWLRDYLYEALSYRETFDEVYDHILLALEHEPAQPFFESTVYKIIDEDFGGSINLLNMEVECERTTRKEINAQYWHTFFSWAKPPRVIFILLVIGATYFIRVKTLTGAVIMLVVMLLIGFVPLITVAVRKLTVRFVNHDKKTSIRDSAFKWLAYWYIIIAIFAGRTITRIIDFCLRHLFKYPSADVYQKSFPKHLLSSFFFAIAIIHMLTLIELFRHEYKTKMIKAKH</sequence>
<dbReference type="Proteomes" id="UP001597557">
    <property type="component" value="Unassembled WGS sequence"/>
</dbReference>
<reference evidence="3" key="1">
    <citation type="journal article" date="2019" name="Int. J. Syst. Evol. Microbiol.">
        <title>The Global Catalogue of Microorganisms (GCM) 10K type strain sequencing project: providing services to taxonomists for standard genome sequencing and annotation.</title>
        <authorList>
            <consortium name="The Broad Institute Genomics Platform"/>
            <consortium name="The Broad Institute Genome Sequencing Center for Infectious Disease"/>
            <person name="Wu L."/>
            <person name="Ma J."/>
        </authorList>
    </citation>
    <scope>NUCLEOTIDE SEQUENCE [LARGE SCALE GENOMIC DNA]</scope>
    <source>
        <strain evidence="3">KCTC 22437</strain>
    </source>
</reference>
<keyword evidence="3" id="KW-1185">Reference proteome</keyword>
<keyword evidence="1" id="KW-1133">Transmembrane helix</keyword>
<feature type="transmembrane region" description="Helical" evidence="1">
    <location>
        <begin position="157"/>
        <end position="179"/>
    </location>
</feature>
<protein>
    <submittedName>
        <fullName evidence="2">Uncharacterized protein</fullName>
    </submittedName>
</protein>
<name>A0ABW5YF44_9SPHI</name>
<dbReference type="RefSeq" id="WP_377187505.1">
    <property type="nucleotide sequence ID" value="NZ_JBHUPD010000003.1"/>
</dbReference>